<reference evidence="6 7" key="1">
    <citation type="submission" date="2024-02" db="EMBL/GenBank/DDBJ databases">
        <title>Genome and pathogenicity analysis of Helicobacter mastomyrinus isolated from mice.</title>
        <authorList>
            <person name="Zhu L."/>
        </authorList>
    </citation>
    <scope>NUCLEOTIDE SEQUENCE [LARGE SCALE GENOMIC DNA]</scope>
    <source>
        <strain evidence="6 7">Hm-17</strain>
    </source>
</reference>
<evidence type="ECO:0000256" key="2">
    <source>
        <dbReference type="ARBA" id="ARBA00022448"/>
    </source>
</evidence>
<dbReference type="EMBL" id="CP145316">
    <property type="protein sequence ID" value="XAM18604.1"/>
    <property type="molecule type" value="Genomic_DNA"/>
</dbReference>
<proteinExistence type="inferred from homology"/>
<dbReference type="InterPro" id="IPR003593">
    <property type="entry name" value="AAA+_ATPase"/>
</dbReference>
<evidence type="ECO:0000256" key="3">
    <source>
        <dbReference type="ARBA" id="ARBA00022741"/>
    </source>
</evidence>
<dbReference type="PANTHER" id="PTHR43776:SF7">
    <property type="entry name" value="D,D-DIPEPTIDE TRANSPORT ATP-BINDING PROTEIN DDPF-RELATED"/>
    <property type="match status" value="1"/>
</dbReference>
<dbReference type="PROSITE" id="PS50893">
    <property type="entry name" value="ABC_TRANSPORTER_2"/>
    <property type="match status" value="1"/>
</dbReference>
<dbReference type="GO" id="GO:0005524">
    <property type="term" value="F:ATP binding"/>
    <property type="evidence" value="ECO:0007669"/>
    <property type="project" value="UniProtKB-KW"/>
</dbReference>
<dbReference type="InterPro" id="IPR050319">
    <property type="entry name" value="ABC_transp_ATP-bind"/>
</dbReference>
<dbReference type="Gene3D" id="3.40.50.300">
    <property type="entry name" value="P-loop containing nucleotide triphosphate hydrolases"/>
    <property type="match status" value="1"/>
</dbReference>
<feature type="domain" description="ABC transporter" evidence="5">
    <location>
        <begin position="2"/>
        <end position="234"/>
    </location>
</feature>
<dbReference type="RefSeq" id="WP_300447834.1">
    <property type="nucleotide sequence ID" value="NZ_CP145316.1"/>
</dbReference>
<evidence type="ECO:0000256" key="1">
    <source>
        <dbReference type="ARBA" id="ARBA00005417"/>
    </source>
</evidence>
<keyword evidence="7" id="KW-1185">Reference proteome</keyword>
<organism evidence="6 7">
    <name type="scientific">Helicobacter mastomyrinus</name>
    <dbReference type="NCBI Taxonomy" id="287948"/>
    <lineage>
        <taxon>Bacteria</taxon>
        <taxon>Pseudomonadati</taxon>
        <taxon>Campylobacterota</taxon>
        <taxon>Epsilonproteobacteria</taxon>
        <taxon>Campylobacterales</taxon>
        <taxon>Helicobacteraceae</taxon>
        <taxon>Helicobacter</taxon>
    </lineage>
</organism>
<dbReference type="InterPro" id="IPR003439">
    <property type="entry name" value="ABC_transporter-like_ATP-bd"/>
</dbReference>
<dbReference type="SUPFAM" id="SSF52540">
    <property type="entry name" value="P-loop containing nucleoside triphosphate hydrolases"/>
    <property type="match status" value="1"/>
</dbReference>
<sequence>MLELCNVSYYYTSYRGFAAYKHYVLRHIDLKLEAGQNIAIMGKSGCGKSTLAKIACGLLRPQRDEAGAVGEVRLHSVPINICNLSFRRAFCAQVQILFQDSIGSLNPHFTCLENCLEPLLYLKACEKKEAIERIYMLMEDLALPKDILFKQVGMISGGEAQRICLVRALSIKPRVLILDESTSGLDYELSLHIMDYLKRWQRGNKSAIMLISHDEHIARGLCGRVYMMNTKGELET</sequence>
<dbReference type="InterPro" id="IPR027417">
    <property type="entry name" value="P-loop_NTPase"/>
</dbReference>
<keyword evidence="2" id="KW-0813">Transport</keyword>
<comment type="similarity">
    <text evidence="1">Belongs to the ABC transporter superfamily.</text>
</comment>
<protein>
    <submittedName>
        <fullName evidence="6">ATP-binding cassette domain-containing protein</fullName>
    </submittedName>
</protein>
<keyword evidence="3" id="KW-0547">Nucleotide-binding</keyword>
<evidence type="ECO:0000313" key="6">
    <source>
        <dbReference type="EMBL" id="XAM18604.1"/>
    </source>
</evidence>
<dbReference type="Proteomes" id="UP001434737">
    <property type="component" value="Chromosome"/>
</dbReference>
<name>A0ABZ3F982_9HELI</name>
<dbReference type="PROSITE" id="PS00211">
    <property type="entry name" value="ABC_TRANSPORTER_1"/>
    <property type="match status" value="1"/>
</dbReference>
<evidence type="ECO:0000313" key="7">
    <source>
        <dbReference type="Proteomes" id="UP001434737"/>
    </source>
</evidence>
<dbReference type="Pfam" id="PF00005">
    <property type="entry name" value="ABC_tran"/>
    <property type="match status" value="1"/>
</dbReference>
<keyword evidence="4 6" id="KW-0067">ATP-binding</keyword>
<dbReference type="PANTHER" id="PTHR43776">
    <property type="entry name" value="TRANSPORT ATP-BINDING PROTEIN"/>
    <property type="match status" value="1"/>
</dbReference>
<dbReference type="SMART" id="SM00382">
    <property type="entry name" value="AAA"/>
    <property type="match status" value="1"/>
</dbReference>
<dbReference type="InterPro" id="IPR017871">
    <property type="entry name" value="ABC_transporter-like_CS"/>
</dbReference>
<evidence type="ECO:0000256" key="4">
    <source>
        <dbReference type="ARBA" id="ARBA00022840"/>
    </source>
</evidence>
<evidence type="ECO:0000259" key="5">
    <source>
        <dbReference type="PROSITE" id="PS50893"/>
    </source>
</evidence>
<gene>
    <name evidence="6" type="ORF">V3I05_02680</name>
</gene>
<accession>A0ABZ3F982</accession>